<comment type="caution">
    <text evidence="1">The sequence shown here is derived from an EMBL/GenBank/DDBJ whole genome shotgun (WGS) entry which is preliminary data.</text>
</comment>
<evidence type="ECO:0000313" key="2">
    <source>
        <dbReference type="Proteomes" id="UP000309128"/>
    </source>
</evidence>
<dbReference type="RefSeq" id="WP_138673601.1">
    <property type="nucleotide sequence ID" value="NZ_VCKY01000330.1"/>
</dbReference>
<dbReference type="EMBL" id="VCKY01000330">
    <property type="protein sequence ID" value="TMR07986.1"/>
    <property type="molecule type" value="Genomic_DNA"/>
</dbReference>
<protein>
    <recommendedName>
        <fullName evidence="3">Ricin B lectin domain-containing protein</fullName>
    </recommendedName>
</protein>
<keyword evidence="2" id="KW-1185">Reference proteome</keyword>
<reference evidence="1 2" key="1">
    <citation type="submission" date="2019-05" db="EMBL/GenBank/DDBJ databases">
        <title>Draft genome sequence of Nonomuraea turkmeniaca DSM 43926.</title>
        <authorList>
            <person name="Saricaoglu S."/>
            <person name="Isik K."/>
        </authorList>
    </citation>
    <scope>NUCLEOTIDE SEQUENCE [LARGE SCALE GENOMIC DNA]</scope>
    <source>
        <strain evidence="1 2">DSM 43926</strain>
    </source>
</reference>
<evidence type="ECO:0000313" key="1">
    <source>
        <dbReference type="EMBL" id="TMR07986.1"/>
    </source>
</evidence>
<accession>A0A5S4EWH4</accession>
<name>A0A5S4EWH4_9ACTN</name>
<dbReference type="AlphaFoldDB" id="A0A5S4EWH4"/>
<gene>
    <name evidence="1" type="ORF">ETD86_49730</name>
</gene>
<organism evidence="1 2">
    <name type="scientific">Nonomuraea turkmeniaca</name>
    <dbReference type="NCBI Taxonomy" id="103838"/>
    <lineage>
        <taxon>Bacteria</taxon>
        <taxon>Bacillati</taxon>
        <taxon>Actinomycetota</taxon>
        <taxon>Actinomycetes</taxon>
        <taxon>Streptosporangiales</taxon>
        <taxon>Streptosporangiaceae</taxon>
        <taxon>Nonomuraea</taxon>
    </lineage>
</organism>
<sequence>MRESSLCRDLCAAAIASVTSPEVIPPAHTAAAVRSVNGLQTGPGGRALGLGGTSQGAQIVLTDDNGSNNNLWRFL</sequence>
<evidence type="ECO:0008006" key="3">
    <source>
        <dbReference type="Google" id="ProtNLM"/>
    </source>
</evidence>
<proteinExistence type="predicted"/>
<dbReference type="Proteomes" id="UP000309128">
    <property type="component" value="Unassembled WGS sequence"/>
</dbReference>